<dbReference type="PROSITE" id="PS51257">
    <property type="entry name" value="PROKAR_LIPOPROTEIN"/>
    <property type="match status" value="1"/>
</dbReference>
<accession>A0A5B9PAK0</accession>
<name>A0A5B9PAK0_9BACT</name>
<gene>
    <name evidence="1" type="ORF">MFFC18_32960</name>
</gene>
<evidence type="ECO:0000313" key="2">
    <source>
        <dbReference type="Proteomes" id="UP000322214"/>
    </source>
</evidence>
<protein>
    <submittedName>
        <fullName evidence="1">Uncharacterized protein</fullName>
    </submittedName>
</protein>
<keyword evidence="2" id="KW-1185">Reference proteome</keyword>
<dbReference type="KEGG" id="mff:MFFC18_32960"/>
<dbReference type="AlphaFoldDB" id="A0A5B9PAK0"/>
<reference evidence="1 2" key="1">
    <citation type="submission" date="2019-08" db="EMBL/GenBank/DDBJ databases">
        <title>Deep-cultivation of Planctomycetes and their phenomic and genomic characterization uncovers novel biology.</title>
        <authorList>
            <person name="Wiegand S."/>
            <person name="Jogler M."/>
            <person name="Boedeker C."/>
            <person name="Pinto D."/>
            <person name="Vollmers J."/>
            <person name="Rivas-Marin E."/>
            <person name="Kohn T."/>
            <person name="Peeters S.H."/>
            <person name="Heuer A."/>
            <person name="Rast P."/>
            <person name="Oberbeckmann S."/>
            <person name="Bunk B."/>
            <person name="Jeske O."/>
            <person name="Meyerdierks A."/>
            <person name="Storesund J.E."/>
            <person name="Kallscheuer N."/>
            <person name="Luecker S."/>
            <person name="Lage O.M."/>
            <person name="Pohl T."/>
            <person name="Merkel B.J."/>
            <person name="Hornburger P."/>
            <person name="Mueller R.-W."/>
            <person name="Bruemmer F."/>
            <person name="Labrenz M."/>
            <person name="Spormann A.M."/>
            <person name="Op den Camp H."/>
            <person name="Overmann J."/>
            <person name="Amann R."/>
            <person name="Jetten M.S.M."/>
            <person name="Mascher T."/>
            <person name="Medema M.H."/>
            <person name="Devos D.P."/>
            <person name="Kaster A.-K."/>
            <person name="Ovreas L."/>
            <person name="Rohde M."/>
            <person name="Galperin M.Y."/>
            <person name="Jogler C."/>
        </authorList>
    </citation>
    <scope>NUCLEOTIDE SEQUENCE [LARGE SCALE GENOMIC DNA]</scope>
    <source>
        <strain evidence="1 2">FC18</strain>
    </source>
</reference>
<dbReference type="RefSeq" id="WP_075082111.1">
    <property type="nucleotide sequence ID" value="NZ_CP042912.1"/>
</dbReference>
<sequence>MIKIQRTKWMIHILIASMVAIGGLAGCRFIPSRRAALPVAVPQEPACSTPANVLVSRYYRQLKPRRIVIVTPVSRTNRLQEQTMFAKSLAESLRQAGFADAVLAPPCSCDTHSIRKGKFNLQQLVDLSTQYSADGVLYCDVVSLSAYAPLQASVSMTLVDARESIAIMAVDGNWDLRNGQTQNAYRKYLSRVPENSDFESGVKFQSPMEFLNFVSVDIANFMRQQ</sequence>
<dbReference type="STRING" id="980251.GCA_001642875_02778"/>
<dbReference type="Proteomes" id="UP000322214">
    <property type="component" value="Chromosome"/>
</dbReference>
<dbReference type="EMBL" id="CP042912">
    <property type="protein sequence ID" value="QEG23398.1"/>
    <property type="molecule type" value="Genomic_DNA"/>
</dbReference>
<evidence type="ECO:0000313" key="1">
    <source>
        <dbReference type="EMBL" id="QEG23398.1"/>
    </source>
</evidence>
<organism evidence="1 2">
    <name type="scientific">Mariniblastus fucicola</name>
    <dbReference type="NCBI Taxonomy" id="980251"/>
    <lineage>
        <taxon>Bacteria</taxon>
        <taxon>Pseudomonadati</taxon>
        <taxon>Planctomycetota</taxon>
        <taxon>Planctomycetia</taxon>
        <taxon>Pirellulales</taxon>
        <taxon>Pirellulaceae</taxon>
        <taxon>Mariniblastus</taxon>
    </lineage>
</organism>
<proteinExistence type="predicted"/>